<keyword evidence="4" id="KW-1185">Reference proteome</keyword>
<evidence type="ECO:0000256" key="1">
    <source>
        <dbReference type="SAM" id="MobiDB-lite"/>
    </source>
</evidence>
<keyword evidence="2" id="KW-0812">Transmembrane</keyword>
<gene>
    <name evidence="3" type="ORF">NPIL_410921</name>
</gene>
<organism evidence="3 4">
    <name type="scientific">Nephila pilipes</name>
    <name type="common">Giant wood spider</name>
    <name type="synonym">Nephila maculata</name>
    <dbReference type="NCBI Taxonomy" id="299642"/>
    <lineage>
        <taxon>Eukaryota</taxon>
        <taxon>Metazoa</taxon>
        <taxon>Ecdysozoa</taxon>
        <taxon>Arthropoda</taxon>
        <taxon>Chelicerata</taxon>
        <taxon>Arachnida</taxon>
        <taxon>Araneae</taxon>
        <taxon>Araneomorphae</taxon>
        <taxon>Entelegynae</taxon>
        <taxon>Araneoidea</taxon>
        <taxon>Nephilidae</taxon>
        <taxon>Nephila</taxon>
    </lineage>
</organism>
<sequence length="219" mass="23401">MERASVHWQRAAGRPGVRMVLLTRCCCWRSVRKGSFASGIFTLAVYLVLLVTSVFHMHTATESTELLTLTVFCLICSFSCVVSSVVLLVGLCVIGQPTAPPALGGVRVRDNAPGTGGSSLLNPGRDRETLALGPVRHGPPLLSAQRVLRGVCHLSVPALPVRQRKSRTDAKLSAHPDGPVPAQCWAFPACPFRLLSGVPTERGSSAPSHRPIGHKFGVR</sequence>
<evidence type="ECO:0000313" key="4">
    <source>
        <dbReference type="Proteomes" id="UP000887013"/>
    </source>
</evidence>
<keyword evidence="2" id="KW-0472">Membrane</keyword>
<evidence type="ECO:0000256" key="2">
    <source>
        <dbReference type="SAM" id="Phobius"/>
    </source>
</evidence>
<dbReference type="AlphaFoldDB" id="A0A8X6J9L2"/>
<feature type="transmembrane region" description="Helical" evidence="2">
    <location>
        <begin position="36"/>
        <end position="57"/>
    </location>
</feature>
<dbReference type="OrthoDB" id="6436133at2759"/>
<keyword evidence="2" id="KW-1133">Transmembrane helix</keyword>
<proteinExistence type="predicted"/>
<protein>
    <submittedName>
        <fullName evidence="3">Uncharacterized protein</fullName>
    </submittedName>
</protein>
<dbReference type="Proteomes" id="UP000887013">
    <property type="component" value="Unassembled WGS sequence"/>
</dbReference>
<reference evidence="3" key="1">
    <citation type="submission" date="2020-08" db="EMBL/GenBank/DDBJ databases">
        <title>Multicomponent nature underlies the extraordinary mechanical properties of spider dragline silk.</title>
        <authorList>
            <person name="Kono N."/>
            <person name="Nakamura H."/>
            <person name="Mori M."/>
            <person name="Yoshida Y."/>
            <person name="Ohtoshi R."/>
            <person name="Malay A.D."/>
            <person name="Moran D.A.P."/>
            <person name="Tomita M."/>
            <person name="Numata K."/>
            <person name="Arakawa K."/>
        </authorList>
    </citation>
    <scope>NUCLEOTIDE SEQUENCE</scope>
</reference>
<feature type="transmembrane region" description="Helical" evidence="2">
    <location>
        <begin position="69"/>
        <end position="94"/>
    </location>
</feature>
<feature type="region of interest" description="Disordered" evidence="1">
    <location>
        <begin position="200"/>
        <end position="219"/>
    </location>
</feature>
<accession>A0A8X6J9L2</accession>
<name>A0A8X6J9L2_NEPPI</name>
<dbReference type="EMBL" id="BMAW01045360">
    <property type="protein sequence ID" value="GFS49335.1"/>
    <property type="molecule type" value="Genomic_DNA"/>
</dbReference>
<comment type="caution">
    <text evidence="3">The sequence shown here is derived from an EMBL/GenBank/DDBJ whole genome shotgun (WGS) entry which is preliminary data.</text>
</comment>
<evidence type="ECO:0000313" key="3">
    <source>
        <dbReference type="EMBL" id="GFS49335.1"/>
    </source>
</evidence>